<keyword evidence="10" id="KW-0067">ATP-binding</keyword>
<dbReference type="SMART" id="SM00304">
    <property type="entry name" value="HAMP"/>
    <property type="match status" value="1"/>
</dbReference>
<evidence type="ECO:0000259" key="17">
    <source>
        <dbReference type="PROSITE" id="PS50112"/>
    </source>
</evidence>
<evidence type="ECO:0000256" key="5">
    <source>
        <dbReference type="ARBA" id="ARBA00022553"/>
    </source>
</evidence>
<evidence type="ECO:0000256" key="13">
    <source>
        <dbReference type="ARBA" id="ARBA00023136"/>
    </source>
</evidence>
<proteinExistence type="predicted"/>
<dbReference type="SMART" id="SM00387">
    <property type="entry name" value="HATPase_c"/>
    <property type="match status" value="1"/>
</dbReference>
<evidence type="ECO:0000256" key="1">
    <source>
        <dbReference type="ARBA" id="ARBA00000085"/>
    </source>
</evidence>
<feature type="domain" description="PAS" evidence="17">
    <location>
        <begin position="356"/>
        <end position="426"/>
    </location>
</feature>
<evidence type="ECO:0000313" key="20">
    <source>
        <dbReference type="EMBL" id="MCD1295126.1"/>
    </source>
</evidence>
<keyword evidence="4" id="KW-1003">Cell membrane</keyword>
<dbReference type="SUPFAM" id="SSF55785">
    <property type="entry name" value="PYP-like sensor domain (PAS domain)"/>
    <property type="match status" value="1"/>
</dbReference>
<reference evidence="20 21" key="1">
    <citation type="submission" date="2017-11" db="EMBL/GenBank/DDBJ databases">
        <title>Isolation and Characterization of Family Methanocellaceae Species from Potential Methane Hydrate Area Offshore Southwestern Taiwan.</title>
        <authorList>
            <person name="Zhang W.-L."/>
            <person name="Chen W.-C."/>
            <person name="Lai M.-C."/>
            <person name="Chen S.-C."/>
        </authorList>
    </citation>
    <scope>NUCLEOTIDE SEQUENCE [LARGE SCALE GENOMIC DNA]</scope>
    <source>
        <strain evidence="20 21">CWC-04</strain>
    </source>
</reference>
<dbReference type="Pfam" id="PF02518">
    <property type="entry name" value="HATPase_c"/>
    <property type="match status" value="1"/>
</dbReference>
<comment type="caution">
    <text evidence="20">The sequence shown here is derived from an EMBL/GenBank/DDBJ whole genome shotgun (WGS) entry which is preliminary data.</text>
</comment>
<feature type="domain" description="PAC" evidence="18">
    <location>
        <begin position="429"/>
        <end position="481"/>
    </location>
</feature>
<dbReference type="InterPro" id="IPR036890">
    <property type="entry name" value="HATPase_C_sf"/>
</dbReference>
<keyword evidence="9" id="KW-0418">Kinase</keyword>
<dbReference type="Proteomes" id="UP001320159">
    <property type="component" value="Unassembled WGS sequence"/>
</dbReference>
<dbReference type="PROSITE" id="PS50113">
    <property type="entry name" value="PAC"/>
    <property type="match status" value="1"/>
</dbReference>
<comment type="subcellular location">
    <subcellularLocation>
        <location evidence="2">Cell membrane</location>
        <topology evidence="2">Multi-pass membrane protein</topology>
    </subcellularLocation>
</comment>
<keyword evidence="12" id="KW-0902">Two-component regulatory system</keyword>
<dbReference type="GO" id="GO:0004673">
    <property type="term" value="F:protein histidine kinase activity"/>
    <property type="evidence" value="ECO:0007669"/>
    <property type="project" value="UniProtKB-EC"/>
</dbReference>
<feature type="coiled-coil region" evidence="14">
    <location>
        <begin position="465"/>
        <end position="517"/>
    </location>
</feature>
<evidence type="ECO:0000256" key="14">
    <source>
        <dbReference type="SAM" id="Coils"/>
    </source>
</evidence>
<dbReference type="InterPro" id="IPR004358">
    <property type="entry name" value="Sig_transdc_His_kin-like_C"/>
</dbReference>
<dbReference type="GO" id="GO:0000156">
    <property type="term" value="F:phosphorelay response regulator activity"/>
    <property type="evidence" value="ECO:0007669"/>
    <property type="project" value="TreeGrafter"/>
</dbReference>
<sequence length="735" mass="83403">MRLKSIRTRTMALLILISLLTVLVLGGIWLYQSQKNIKNNVELSSLQDARFVANYVYMYTENISTTVDVVSTDYETVKGVREKNISILERIAENLYMNVPQVRFIQIVDVDGNIIYTTKPADIKNLNVYDWFKDTENKNVSIVTGLYYSYVEDDYVFAIASPVKEKDDILGHMVVTVLPAMLQDSIQSQKIDPKSNLFLVDNNGRIISHDNKTYVETHADFSPYLPVQNVLRGEEGVIETSNTFDEQLRIVAYSPVPENFWGILISTPVYIAYEQLTKELELIFKVLLLFIAGILLFGYQFSKYLTDPIISLSDTMRKSPKTNYTVKTDISRDDEIGDLANTFNNMISEIKTREERLRVLASIVESSDDAIISEDMDGIVTSWNRGAEKIYGFRADEIIGNSIFMIIPPGLKDETAKILETIKNGGHIEHYETVRKRKDGKELFVSLTISPIMDSDGNIIGASAIARDITESKRAEESIRKARDELEIRVQERTSELKIANEELKEAKAQAELYLDLMCHDINNMNQIGMGFIELALNTLHLDDYGKELISKPLVALESSRDLINNVKKLRQVKDKSVRFHPIEVCQMMEEIVPRYSEIINRDITIDKKCPSVCYVNANDLLYDVFSNVLGNSIKHSKGGLIIRIVIDQITMEEKEFCMVSIEDNGPGIPDELKDKLFTLYPKGKPRVSGKGLGIYLIKTLVDDFGGKISIEDRVPGDHTKGVRFIIFIPSIKIE</sequence>
<dbReference type="PROSITE" id="PS50885">
    <property type="entry name" value="HAMP"/>
    <property type="match status" value="1"/>
</dbReference>
<dbReference type="PROSITE" id="PS50112">
    <property type="entry name" value="PAS"/>
    <property type="match status" value="1"/>
</dbReference>
<evidence type="ECO:0000256" key="4">
    <source>
        <dbReference type="ARBA" id="ARBA00022475"/>
    </source>
</evidence>
<dbReference type="GO" id="GO:0030295">
    <property type="term" value="F:protein kinase activator activity"/>
    <property type="evidence" value="ECO:0007669"/>
    <property type="project" value="TreeGrafter"/>
</dbReference>
<dbReference type="NCBIfam" id="TIGR00229">
    <property type="entry name" value="sensory_box"/>
    <property type="match status" value="1"/>
</dbReference>
<evidence type="ECO:0000256" key="2">
    <source>
        <dbReference type="ARBA" id="ARBA00004651"/>
    </source>
</evidence>
<evidence type="ECO:0000256" key="8">
    <source>
        <dbReference type="ARBA" id="ARBA00022741"/>
    </source>
</evidence>
<evidence type="ECO:0000256" key="9">
    <source>
        <dbReference type="ARBA" id="ARBA00022777"/>
    </source>
</evidence>
<evidence type="ECO:0000259" key="16">
    <source>
        <dbReference type="PROSITE" id="PS50109"/>
    </source>
</evidence>
<dbReference type="Gene3D" id="6.10.340.10">
    <property type="match status" value="1"/>
</dbReference>
<feature type="transmembrane region" description="Helical" evidence="15">
    <location>
        <begin position="12"/>
        <end position="31"/>
    </location>
</feature>
<dbReference type="CDD" id="cd00075">
    <property type="entry name" value="HATPase"/>
    <property type="match status" value="1"/>
</dbReference>
<evidence type="ECO:0000256" key="3">
    <source>
        <dbReference type="ARBA" id="ARBA00012438"/>
    </source>
</evidence>
<dbReference type="InterPro" id="IPR033479">
    <property type="entry name" value="dCache_1"/>
</dbReference>
<dbReference type="SUPFAM" id="SSF103190">
    <property type="entry name" value="Sensory domain-like"/>
    <property type="match status" value="1"/>
</dbReference>
<dbReference type="InterPro" id="IPR000700">
    <property type="entry name" value="PAS-assoc_C"/>
</dbReference>
<dbReference type="Gene3D" id="3.30.450.20">
    <property type="entry name" value="PAS domain"/>
    <property type="match status" value="2"/>
</dbReference>
<dbReference type="SUPFAM" id="SSF55874">
    <property type="entry name" value="ATPase domain of HSP90 chaperone/DNA topoisomerase II/histidine kinase"/>
    <property type="match status" value="1"/>
</dbReference>
<organism evidence="20 21">
    <name type="scientific">Methanooceanicella nereidis</name>
    <dbReference type="NCBI Taxonomy" id="2052831"/>
    <lineage>
        <taxon>Archaea</taxon>
        <taxon>Methanobacteriati</taxon>
        <taxon>Methanobacteriota</taxon>
        <taxon>Stenosarchaea group</taxon>
        <taxon>Methanomicrobia</taxon>
        <taxon>Methanocellales</taxon>
        <taxon>Methanocellaceae</taxon>
        <taxon>Methanooceanicella</taxon>
    </lineage>
</organism>
<evidence type="ECO:0000259" key="18">
    <source>
        <dbReference type="PROSITE" id="PS50113"/>
    </source>
</evidence>
<dbReference type="GO" id="GO:0005524">
    <property type="term" value="F:ATP binding"/>
    <property type="evidence" value="ECO:0007669"/>
    <property type="project" value="UniProtKB-KW"/>
</dbReference>
<dbReference type="GO" id="GO:0007234">
    <property type="term" value="P:osmosensory signaling via phosphorelay pathway"/>
    <property type="evidence" value="ECO:0007669"/>
    <property type="project" value="TreeGrafter"/>
</dbReference>
<dbReference type="CDD" id="cd12912">
    <property type="entry name" value="PDC2_MCP_like"/>
    <property type="match status" value="1"/>
</dbReference>
<dbReference type="InterPro" id="IPR003660">
    <property type="entry name" value="HAMP_dom"/>
</dbReference>
<dbReference type="InterPro" id="IPR050351">
    <property type="entry name" value="BphY/WalK/GraS-like"/>
</dbReference>
<evidence type="ECO:0000259" key="19">
    <source>
        <dbReference type="PROSITE" id="PS50885"/>
    </source>
</evidence>
<feature type="domain" description="Histidine kinase" evidence="16">
    <location>
        <begin position="517"/>
        <end position="733"/>
    </location>
</feature>
<dbReference type="AlphaFoldDB" id="A0AAP2RCQ0"/>
<dbReference type="PRINTS" id="PR00344">
    <property type="entry name" value="BCTRLSENSOR"/>
</dbReference>
<keyword evidence="11 15" id="KW-1133">Transmembrane helix</keyword>
<dbReference type="PANTHER" id="PTHR42878">
    <property type="entry name" value="TWO-COMPONENT HISTIDINE KINASE"/>
    <property type="match status" value="1"/>
</dbReference>
<dbReference type="InterPro" id="IPR005467">
    <property type="entry name" value="His_kinase_dom"/>
</dbReference>
<dbReference type="EMBL" id="PGCK01000007">
    <property type="protein sequence ID" value="MCD1295126.1"/>
    <property type="molecule type" value="Genomic_DNA"/>
</dbReference>
<evidence type="ECO:0000256" key="6">
    <source>
        <dbReference type="ARBA" id="ARBA00022679"/>
    </source>
</evidence>
<dbReference type="Pfam" id="PF02743">
    <property type="entry name" value="dCache_1"/>
    <property type="match status" value="1"/>
</dbReference>
<comment type="catalytic activity">
    <reaction evidence="1">
        <text>ATP + protein L-histidine = ADP + protein N-phospho-L-histidine.</text>
        <dbReference type="EC" id="2.7.13.3"/>
    </reaction>
</comment>
<dbReference type="SMART" id="SM00091">
    <property type="entry name" value="PAS"/>
    <property type="match status" value="1"/>
</dbReference>
<dbReference type="Gene3D" id="3.30.565.10">
    <property type="entry name" value="Histidine kinase-like ATPase, C-terminal domain"/>
    <property type="match status" value="1"/>
</dbReference>
<keyword evidence="7 15" id="KW-0812">Transmembrane</keyword>
<evidence type="ECO:0000313" key="21">
    <source>
        <dbReference type="Proteomes" id="UP001320159"/>
    </source>
</evidence>
<evidence type="ECO:0000256" key="10">
    <source>
        <dbReference type="ARBA" id="ARBA00022840"/>
    </source>
</evidence>
<protein>
    <recommendedName>
        <fullName evidence="3">histidine kinase</fullName>
        <ecNumber evidence="3">2.7.13.3</ecNumber>
    </recommendedName>
</protein>
<dbReference type="InterPro" id="IPR035965">
    <property type="entry name" value="PAS-like_dom_sf"/>
</dbReference>
<dbReference type="InterPro" id="IPR001610">
    <property type="entry name" value="PAC"/>
</dbReference>
<dbReference type="GO" id="GO:0005886">
    <property type="term" value="C:plasma membrane"/>
    <property type="evidence" value="ECO:0007669"/>
    <property type="project" value="UniProtKB-SubCell"/>
</dbReference>
<dbReference type="InterPro" id="IPR003594">
    <property type="entry name" value="HATPase_dom"/>
</dbReference>
<evidence type="ECO:0000256" key="11">
    <source>
        <dbReference type="ARBA" id="ARBA00022989"/>
    </source>
</evidence>
<accession>A0AAP2RCQ0</accession>
<dbReference type="CDD" id="cd18773">
    <property type="entry name" value="PDC1_HK_sensor"/>
    <property type="match status" value="1"/>
</dbReference>
<keyword evidence="14" id="KW-0175">Coiled coil</keyword>
<keyword evidence="8" id="KW-0547">Nucleotide-binding</keyword>
<dbReference type="InterPro" id="IPR029151">
    <property type="entry name" value="Sensor-like_sf"/>
</dbReference>
<evidence type="ECO:0000256" key="12">
    <source>
        <dbReference type="ARBA" id="ARBA00023012"/>
    </source>
</evidence>
<keyword evidence="6" id="KW-0808">Transferase</keyword>
<dbReference type="CDD" id="cd00130">
    <property type="entry name" value="PAS"/>
    <property type="match status" value="1"/>
</dbReference>
<keyword evidence="13 15" id="KW-0472">Membrane</keyword>
<keyword evidence="21" id="KW-1185">Reference proteome</keyword>
<dbReference type="CDD" id="cd06225">
    <property type="entry name" value="HAMP"/>
    <property type="match status" value="1"/>
</dbReference>
<evidence type="ECO:0000256" key="15">
    <source>
        <dbReference type="SAM" id="Phobius"/>
    </source>
</evidence>
<dbReference type="PANTHER" id="PTHR42878:SF7">
    <property type="entry name" value="SENSOR HISTIDINE KINASE GLRK"/>
    <property type="match status" value="1"/>
</dbReference>
<dbReference type="Pfam" id="PF13426">
    <property type="entry name" value="PAS_9"/>
    <property type="match status" value="1"/>
</dbReference>
<dbReference type="EC" id="2.7.13.3" evidence="3"/>
<dbReference type="SMART" id="SM00086">
    <property type="entry name" value="PAC"/>
    <property type="match status" value="1"/>
</dbReference>
<gene>
    <name evidence="20" type="ORF">CUJ83_08960</name>
</gene>
<feature type="domain" description="HAMP" evidence="19">
    <location>
        <begin position="303"/>
        <end position="355"/>
    </location>
</feature>
<keyword evidence="5" id="KW-0597">Phosphoprotein</keyword>
<dbReference type="SUPFAM" id="SSF158472">
    <property type="entry name" value="HAMP domain-like"/>
    <property type="match status" value="1"/>
</dbReference>
<dbReference type="InterPro" id="IPR000014">
    <property type="entry name" value="PAS"/>
</dbReference>
<dbReference type="Pfam" id="PF00672">
    <property type="entry name" value="HAMP"/>
    <property type="match status" value="1"/>
</dbReference>
<dbReference type="PROSITE" id="PS50109">
    <property type="entry name" value="HIS_KIN"/>
    <property type="match status" value="1"/>
</dbReference>
<evidence type="ECO:0000256" key="7">
    <source>
        <dbReference type="ARBA" id="ARBA00022692"/>
    </source>
</evidence>
<name>A0AAP2RCQ0_9EURY</name>